<keyword evidence="3" id="KW-1185">Reference proteome</keyword>
<comment type="caution">
    <text evidence="2">The sequence shown here is derived from an EMBL/GenBank/DDBJ whole genome shotgun (WGS) entry which is preliminary data.</text>
</comment>
<feature type="signal peptide" evidence="1">
    <location>
        <begin position="1"/>
        <end position="29"/>
    </location>
</feature>
<dbReference type="EMBL" id="PYGD01000005">
    <property type="protein sequence ID" value="PSK91563.1"/>
    <property type="molecule type" value="Genomic_DNA"/>
</dbReference>
<proteinExistence type="predicted"/>
<organism evidence="2 3">
    <name type="scientific">Taibaiella chishuiensis</name>
    <dbReference type="NCBI Taxonomy" id="1434707"/>
    <lineage>
        <taxon>Bacteria</taxon>
        <taxon>Pseudomonadati</taxon>
        <taxon>Bacteroidota</taxon>
        <taxon>Chitinophagia</taxon>
        <taxon>Chitinophagales</taxon>
        <taxon>Chitinophagaceae</taxon>
        <taxon>Taibaiella</taxon>
    </lineage>
</organism>
<keyword evidence="1" id="KW-0732">Signal</keyword>
<name>A0A2P8D2Y0_9BACT</name>
<sequence length="165" mass="18198">MQSNQVKVLKIMKITLSMALLLSCTIVYAQTGKNFPAEIKALIEADASSLMQHEVKAGDGYNSYRTALKLEGFAVSYMVSGVVGNILSADYVKRGDAATMDTIYDRFNEIPFLVFDSKDRPGLIKKNETTIVRKIVLKSRDTGKTVLTATLDDTGAIRFLFSRMG</sequence>
<evidence type="ECO:0000313" key="3">
    <source>
        <dbReference type="Proteomes" id="UP000240572"/>
    </source>
</evidence>
<reference evidence="2 3" key="1">
    <citation type="submission" date="2018-03" db="EMBL/GenBank/DDBJ databases">
        <title>Genomic Encyclopedia of Type Strains, Phase III (KMG-III): the genomes of soil and plant-associated and newly described type strains.</title>
        <authorList>
            <person name="Whitman W."/>
        </authorList>
    </citation>
    <scope>NUCLEOTIDE SEQUENCE [LARGE SCALE GENOMIC DNA]</scope>
    <source>
        <strain evidence="2 3">CGMCC 1.12700</strain>
    </source>
</reference>
<protein>
    <submittedName>
        <fullName evidence="2">Uncharacterized protein</fullName>
    </submittedName>
</protein>
<gene>
    <name evidence="2" type="ORF">B0I18_105146</name>
</gene>
<evidence type="ECO:0000313" key="2">
    <source>
        <dbReference type="EMBL" id="PSK91563.1"/>
    </source>
</evidence>
<evidence type="ECO:0000256" key="1">
    <source>
        <dbReference type="SAM" id="SignalP"/>
    </source>
</evidence>
<dbReference type="AlphaFoldDB" id="A0A2P8D2Y0"/>
<dbReference type="Proteomes" id="UP000240572">
    <property type="component" value="Unassembled WGS sequence"/>
</dbReference>
<accession>A0A2P8D2Y0</accession>
<feature type="chain" id="PRO_5015149978" evidence="1">
    <location>
        <begin position="30"/>
        <end position="165"/>
    </location>
</feature>
<dbReference type="PROSITE" id="PS51257">
    <property type="entry name" value="PROKAR_LIPOPROTEIN"/>
    <property type="match status" value="1"/>
</dbReference>